<feature type="compositionally biased region" description="Gly residues" evidence="1">
    <location>
        <begin position="14"/>
        <end position="31"/>
    </location>
</feature>
<evidence type="ECO:0000256" key="1">
    <source>
        <dbReference type="SAM" id="MobiDB-lite"/>
    </source>
</evidence>
<dbReference type="AlphaFoldDB" id="A0AAQ3PGL8"/>
<evidence type="ECO:0000313" key="3">
    <source>
        <dbReference type="EMBL" id="WVZ50352.1"/>
    </source>
</evidence>
<feature type="non-terminal residue" evidence="3">
    <location>
        <position position="1"/>
    </location>
</feature>
<evidence type="ECO:0000313" key="4">
    <source>
        <dbReference type="Proteomes" id="UP001341281"/>
    </source>
</evidence>
<keyword evidence="2" id="KW-1133">Transmembrane helix</keyword>
<keyword evidence="2" id="KW-0812">Transmembrane</keyword>
<gene>
    <name evidence="3" type="ORF">U9M48_001611</name>
</gene>
<reference evidence="3 4" key="1">
    <citation type="submission" date="2024-02" db="EMBL/GenBank/DDBJ databases">
        <title>High-quality chromosome-scale genome assembly of Pensacola bahiagrass (Paspalum notatum Flugge var. saurae).</title>
        <authorList>
            <person name="Vega J.M."/>
            <person name="Podio M."/>
            <person name="Orjuela J."/>
            <person name="Siena L.A."/>
            <person name="Pessino S.C."/>
            <person name="Combes M.C."/>
            <person name="Mariac C."/>
            <person name="Albertini E."/>
            <person name="Pupilli F."/>
            <person name="Ortiz J.P.A."/>
            <person name="Leblanc O."/>
        </authorList>
    </citation>
    <scope>NUCLEOTIDE SEQUENCE [LARGE SCALE GENOMIC DNA]</scope>
    <source>
        <strain evidence="3">R1</strain>
        <tissue evidence="3">Leaf</tissue>
    </source>
</reference>
<organism evidence="3 4">
    <name type="scientific">Paspalum notatum var. saurae</name>
    <dbReference type="NCBI Taxonomy" id="547442"/>
    <lineage>
        <taxon>Eukaryota</taxon>
        <taxon>Viridiplantae</taxon>
        <taxon>Streptophyta</taxon>
        <taxon>Embryophyta</taxon>
        <taxon>Tracheophyta</taxon>
        <taxon>Spermatophyta</taxon>
        <taxon>Magnoliopsida</taxon>
        <taxon>Liliopsida</taxon>
        <taxon>Poales</taxon>
        <taxon>Poaceae</taxon>
        <taxon>PACMAD clade</taxon>
        <taxon>Panicoideae</taxon>
        <taxon>Andropogonodae</taxon>
        <taxon>Paspaleae</taxon>
        <taxon>Paspalinae</taxon>
        <taxon>Paspalum</taxon>
    </lineage>
</organism>
<dbReference type="Proteomes" id="UP001341281">
    <property type="component" value="Chromosome 01"/>
</dbReference>
<feature type="compositionally biased region" description="Pro residues" evidence="1">
    <location>
        <begin position="170"/>
        <end position="183"/>
    </location>
</feature>
<protein>
    <submittedName>
        <fullName evidence="3">Uncharacterized protein</fullName>
    </submittedName>
</protein>
<name>A0AAQ3PGL8_PASNO</name>
<accession>A0AAQ3PGL8</accession>
<feature type="region of interest" description="Disordered" evidence="1">
    <location>
        <begin position="1"/>
        <end position="49"/>
    </location>
</feature>
<evidence type="ECO:0000256" key="2">
    <source>
        <dbReference type="SAM" id="Phobius"/>
    </source>
</evidence>
<keyword evidence="2" id="KW-0472">Membrane</keyword>
<feature type="region of interest" description="Disordered" evidence="1">
    <location>
        <begin position="142"/>
        <end position="189"/>
    </location>
</feature>
<sequence>VSRTLSSPPDARARGGGGGGAGRAASDGGGLSLSSPTSSTSASSSCCSSSSTSPFSFPPLSLAWQRQRPASAAASALLRQRSSVRGGGGPGSSSHDLFMGGALLLLCTRTGNPSCQVHSGRFPHLPRRFRLQRSSAAASRHLLPGGDADVYSQPQQRRRASLPSAAVPRCLPPSKPTARPPDASPVSETKISDRFEAECELKKIDEFSHSVCLFRVCDQQVVPANSMCLCQNKFRDGINERSFVKSYYQNAHMLPIWRSCPCTVEVPEGAPHCLSGLSFGIRDALYIYFSSGTLTSFLTVLLPYYLRWLSNIECKPELNAEIMAFKEYLLPLELNAEVMSFRDYLLSLSSTVSDTPEIKQLNL</sequence>
<proteinExistence type="predicted"/>
<keyword evidence="4" id="KW-1185">Reference proteome</keyword>
<feature type="transmembrane region" description="Helical" evidence="2">
    <location>
        <begin position="285"/>
        <end position="306"/>
    </location>
</feature>
<feature type="compositionally biased region" description="Low complexity" evidence="1">
    <location>
        <begin position="32"/>
        <end position="49"/>
    </location>
</feature>
<dbReference type="EMBL" id="CP144745">
    <property type="protein sequence ID" value="WVZ50352.1"/>
    <property type="molecule type" value="Genomic_DNA"/>
</dbReference>